<dbReference type="Gene3D" id="2.60.40.2280">
    <property type="entry name" value="Heavy-metal resistance protein CzcE"/>
    <property type="match status" value="1"/>
</dbReference>
<protein>
    <submittedName>
        <fullName evidence="2">CzcE family metal-binding protein</fullName>
    </submittedName>
</protein>
<evidence type="ECO:0000313" key="3">
    <source>
        <dbReference type="Proteomes" id="UP000666369"/>
    </source>
</evidence>
<reference evidence="2 3" key="1">
    <citation type="submission" date="2020-01" db="EMBL/GenBank/DDBJ databases">
        <authorList>
            <person name="Lee S.D."/>
        </authorList>
    </citation>
    <scope>NUCLEOTIDE SEQUENCE [LARGE SCALE GENOMIC DNA]</scope>
    <source>
        <strain evidence="2 3">SAP-35</strain>
    </source>
</reference>
<keyword evidence="1" id="KW-0732">Signal</keyword>
<organism evidence="2 3">
    <name type="scientific">Duganella aceris</name>
    <dbReference type="NCBI Taxonomy" id="2703883"/>
    <lineage>
        <taxon>Bacteria</taxon>
        <taxon>Pseudomonadati</taxon>
        <taxon>Pseudomonadota</taxon>
        <taxon>Betaproteobacteria</taxon>
        <taxon>Burkholderiales</taxon>
        <taxon>Oxalobacteraceae</taxon>
        <taxon>Telluria group</taxon>
        <taxon>Duganella</taxon>
    </lineage>
</organism>
<dbReference type="Proteomes" id="UP000666369">
    <property type="component" value="Unassembled WGS sequence"/>
</dbReference>
<dbReference type="InterPro" id="IPR038674">
    <property type="entry name" value="CzcE_sf"/>
</dbReference>
<evidence type="ECO:0000313" key="2">
    <source>
        <dbReference type="EMBL" id="NGZ88144.1"/>
    </source>
</evidence>
<name>A0ABX0FV24_9BURK</name>
<accession>A0ABX0FV24</accession>
<sequence>MLNFKRATIMFAFACASATALIAPAGAVGITGTAADFGVQVNNDAAMRTVTISSDTKGVNVTNGETVRFNVDGQSFTWHFDTIRNETSFDLAKIAPAGVNAGTVRAYVASNPLYRG</sequence>
<feature type="signal peptide" evidence="1">
    <location>
        <begin position="1"/>
        <end position="22"/>
    </location>
</feature>
<dbReference type="InterPro" id="IPR031560">
    <property type="entry name" value="CzcE"/>
</dbReference>
<dbReference type="EMBL" id="JAADJT010000017">
    <property type="protein sequence ID" value="NGZ88144.1"/>
    <property type="molecule type" value="Genomic_DNA"/>
</dbReference>
<gene>
    <name evidence="2" type="ORF">GW587_28290</name>
</gene>
<dbReference type="Pfam" id="PF16986">
    <property type="entry name" value="CzcE"/>
    <property type="match status" value="1"/>
</dbReference>
<comment type="caution">
    <text evidence="2">The sequence shown here is derived from an EMBL/GenBank/DDBJ whole genome shotgun (WGS) entry which is preliminary data.</text>
</comment>
<keyword evidence="3" id="KW-1185">Reference proteome</keyword>
<proteinExistence type="predicted"/>
<dbReference type="RefSeq" id="WP_166108257.1">
    <property type="nucleotide sequence ID" value="NZ_JAADJT010000017.1"/>
</dbReference>
<evidence type="ECO:0000256" key="1">
    <source>
        <dbReference type="SAM" id="SignalP"/>
    </source>
</evidence>
<reference evidence="3" key="2">
    <citation type="submission" date="2023-07" db="EMBL/GenBank/DDBJ databases">
        <title>Duganella aceri sp. nov., isolated from tree sap.</title>
        <authorList>
            <person name="Kim I.S."/>
        </authorList>
    </citation>
    <scope>NUCLEOTIDE SEQUENCE [LARGE SCALE GENOMIC DNA]</scope>
    <source>
        <strain evidence="3">SAP-35</strain>
    </source>
</reference>
<feature type="chain" id="PRO_5045066863" evidence="1">
    <location>
        <begin position="23"/>
        <end position="116"/>
    </location>
</feature>